<dbReference type="InterPro" id="IPR011991">
    <property type="entry name" value="ArsR-like_HTH"/>
</dbReference>
<accession>A0ABS0LRJ8</accession>
<dbReference type="PANTHER" id="PTHR43132:SF2">
    <property type="entry name" value="ARSENICAL RESISTANCE OPERON REPRESSOR ARSR-RELATED"/>
    <property type="match status" value="1"/>
</dbReference>
<keyword evidence="6" id="KW-1185">Reference proteome</keyword>
<organism evidence="5 6">
    <name type="scientific">Facklamia lactis</name>
    <dbReference type="NCBI Taxonomy" id="2749967"/>
    <lineage>
        <taxon>Bacteria</taxon>
        <taxon>Bacillati</taxon>
        <taxon>Bacillota</taxon>
        <taxon>Bacilli</taxon>
        <taxon>Lactobacillales</taxon>
        <taxon>Aerococcaceae</taxon>
        <taxon>Facklamia</taxon>
    </lineage>
</organism>
<keyword evidence="2" id="KW-0238">DNA-binding</keyword>
<dbReference type="Proteomes" id="UP000721415">
    <property type="component" value="Unassembled WGS sequence"/>
</dbReference>
<keyword evidence="3" id="KW-0804">Transcription</keyword>
<dbReference type="SUPFAM" id="SSF46785">
    <property type="entry name" value="Winged helix' DNA-binding domain"/>
    <property type="match status" value="1"/>
</dbReference>
<dbReference type="EMBL" id="JACBXQ010000003">
    <property type="protein sequence ID" value="MBG9986597.1"/>
    <property type="molecule type" value="Genomic_DNA"/>
</dbReference>
<reference evidence="5 6" key="1">
    <citation type="submission" date="2020-07" db="EMBL/GenBank/DDBJ databases">
        <title>Facklamia lactis sp. nov., isolated from raw milk.</title>
        <authorList>
            <person name="Doll E.V."/>
            <person name="Huptas C."/>
            <person name="Staib L."/>
            <person name="Wenning M."/>
            <person name="Scherer S."/>
        </authorList>
    </citation>
    <scope>NUCLEOTIDE SEQUENCE [LARGE SCALE GENOMIC DNA]</scope>
    <source>
        <strain evidence="5 6">DSM 111018</strain>
    </source>
</reference>
<dbReference type="InterPro" id="IPR036388">
    <property type="entry name" value="WH-like_DNA-bd_sf"/>
</dbReference>
<proteinExistence type="predicted"/>
<evidence type="ECO:0000256" key="1">
    <source>
        <dbReference type="ARBA" id="ARBA00023015"/>
    </source>
</evidence>
<evidence type="ECO:0000259" key="4">
    <source>
        <dbReference type="PROSITE" id="PS50987"/>
    </source>
</evidence>
<dbReference type="InterPro" id="IPR001845">
    <property type="entry name" value="HTH_ArsR_DNA-bd_dom"/>
</dbReference>
<dbReference type="InterPro" id="IPR051011">
    <property type="entry name" value="Metal_resp_trans_reg"/>
</dbReference>
<gene>
    <name evidence="5" type="ORF">HZY91_06765</name>
</gene>
<dbReference type="CDD" id="cd00090">
    <property type="entry name" value="HTH_ARSR"/>
    <property type="match status" value="1"/>
</dbReference>
<dbReference type="Pfam" id="PF01022">
    <property type="entry name" value="HTH_5"/>
    <property type="match status" value="1"/>
</dbReference>
<sequence length="124" mass="14252">MSEYACLDNQELELERDKIRQLFQPEILERKATIFKILGDLNRVKIVELLMNYDKLCVYEISQFIGASVATTSHHLITLKNHHIINSEKEGKHVIYSMSDEIIGELVQIANGLNISCPTKRLPK</sequence>
<keyword evidence="1" id="KW-0805">Transcription regulation</keyword>
<dbReference type="PANTHER" id="PTHR43132">
    <property type="entry name" value="ARSENICAL RESISTANCE OPERON REPRESSOR ARSR-RELATED"/>
    <property type="match status" value="1"/>
</dbReference>
<evidence type="ECO:0000256" key="2">
    <source>
        <dbReference type="ARBA" id="ARBA00023125"/>
    </source>
</evidence>
<dbReference type="PROSITE" id="PS50987">
    <property type="entry name" value="HTH_ARSR_2"/>
    <property type="match status" value="1"/>
</dbReference>
<protein>
    <submittedName>
        <fullName evidence="5">Helix-turn-helix transcriptional regulator</fullName>
    </submittedName>
</protein>
<dbReference type="SMART" id="SM00418">
    <property type="entry name" value="HTH_ARSR"/>
    <property type="match status" value="1"/>
</dbReference>
<evidence type="ECO:0000256" key="3">
    <source>
        <dbReference type="ARBA" id="ARBA00023163"/>
    </source>
</evidence>
<dbReference type="InterPro" id="IPR036390">
    <property type="entry name" value="WH_DNA-bd_sf"/>
</dbReference>
<dbReference type="NCBIfam" id="NF033788">
    <property type="entry name" value="HTH_metalloreg"/>
    <property type="match status" value="1"/>
</dbReference>
<evidence type="ECO:0000313" key="6">
    <source>
        <dbReference type="Proteomes" id="UP000721415"/>
    </source>
</evidence>
<dbReference type="PRINTS" id="PR00778">
    <property type="entry name" value="HTHARSR"/>
</dbReference>
<dbReference type="Gene3D" id="1.10.10.10">
    <property type="entry name" value="Winged helix-like DNA-binding domain superfamily/Winged helix DNA-binding domain"/>
    <property type="match status" value="1"/>
</dbReference>
<dbReference type="RefSeq" id="WP_197115505.1">
    <property type="nucleotide sequence ID" value="NZ_JACBXQ010000003.1"/>
</dbReference>
<name>A0ABS0LRJ8_9LACT</name>
<comment type="caution">
    <text evidence="5">The sequence shown here is derived from an EMBL/GenBank/DDBJ whole genome shotgun (WGS) entry which is preliminary data.</text>
</comment>
<feature type="domain" description="HTH arsR-type" evidence="4">
    <location>
        <begin position="23"/>
        <end position="118"/>
    </location>
</feature>
<evidence type="ECO:0000313" key="5">
    <source>
        <dbReference type="EMBL" id="MBG9986597.1"/>
    </source>
</evidence>